<reference evidence="1 2" key="1">
    <citation type="submission" date="2014-12" db="EMBL/GenBank/DDBJ databases">
        <title>16Stimator: statistical estimation of ribosomal gene copy numbers from draft genome assemblies.</title>
        <authorList>
            <person name="Perisin M.A."/>
            <person name="Vetter M."/>
            <person name="Gilbert J.A."/>
            <person name="Bergelson J."/>
        </authorList>
    </citation>
    <scope>NUCLEOTIDE SEQUENCE [LARGE SCALE GENOMIC DNA]</scope>
    <source>
        <strain evidence="1 2">MEJ076</strain>
    </source>
</reference>
<evidence type="ECO:0000313" key="2">
    <source>
        <dbReference type="Proteomes" id="UP000035017"/>
    </source>
</evidence>
<proteinExistence type="predicted"/>
<name>A0A0D0K8J9_AGRTU</name>
<dbReference type="Proteomes" id="UP000035017">
    <property type="component" value="Unassembled WGS sequence"/>
</dbReference>
<comment type="caution">
    <text evidence="1">The sequence shown here is derived from an EMBL/GenBank/DDBJ whole genome shotgun (WGS) entry which is preliminary data.</text>
</comment>
<accession>A0A0D0K8J9</accession>
<dbReference type="OrthoDB" id="8421489at2"/>
<dbReference type="EMBL" id="JXQV01000003">
    <property type="protein sequence ID" value="KIQ05013.1"/>
    <property type="molecule type" value="Genomic_DNA"/>
</dbReference>
<evidence type="ECO:0000313" key="1">
    <source>
        <dbReference type="EMBL" id="KIQ05013.1"/>
    </source>
</evidence>
<dbReference type="AlphaFoldDB" id="A0A0D0K8J9"/>
<sequence length="69" mass="7861">MINTEIDYPEDLKLMAWSITAKHLCRGEEDVTKIVADAIWQERQKWAPKVVPDIETESTSSDLPDTLST</sequence>
<protein>
    <submittedName>
        <fullName evidence="1">Uncharacterized protein</fullName>
    </submittedName>
</protein>
<organism evidence="1 2">
    <name type="scientific">Agrobacterium tumefaciens</name>
    <dbReference type="NCBI Taxonomy" id="358"/>
    <lineage>
        <taxon>Bacteria</taxon>
        <taxon>Pseudomonadati</taxon>
        <taxon>Pseudomonadota</taxon>
        <taxon>Alphaproteobacteria</taxon>
        <taxon>Hyphomicrobiales</taxon>
        <taxon>Rhizobiaceae</taxon>
        <taxon>Rhizobium/Agrobacterium group</taxon>
        <taxon>Agrobacterium</taxon>
        <taxon>Agrobacterium tumefaciens complex</taxon>
    </lineage>
</organism>
<gene>
    <name evidence="1" type="ORF">RU07_02065</name>
</gene>